<dbReference type="Pfam" id="PF13499">
    <property type="entry name" value="EF-hand_7"/>
    <property type="match status" value="2"/>
</dbReference>
<dbReference type="SUPFAM" id="SSF47473">
    <property type="entry name" value="EF-hand"/>
    <property type="match status" value="1"/>
</dbReference>
<evidence type="ECO:0000256" key="12">
    <source>
        <dbReference type="ARBA" id="ARBA00041490"/>
    </source>
</evidence>
<evidence type="ECO:0000256" key="10">
    <source>
        <dbReference type="ARBA" id="ARBA00037873"/>
    </source>
</evidence>
<feature type="domain" description="EF-hand" evidence="14">
    <location>
        <begin position="19"/>
        <end position="54"/>
    </location>
</feature>
<dbReference type="PROSITE" id="PS50222">
    <property type="entry name" value="EF_HAND_2"/>
    <property type="match status" value="2"/>
</dbReference>
<dbReference type="Gene3D" id="4.10.75.10">
    <property type="entry name" value="Elafin-like"/>
    <property type="match status" value="1"/>
</dbReference>
<dbReference type="InterPro" id="IPR051426">
    <property type="entry name" value="Peflin/Sorcin_CaBP"/>
</dbReference>
<dbReference type="InterPro" id="IPR011992">
    <property type="entry name" value="EF-hand-dom_pair"/>
</dbReference>
<dbReference type="InterPro" id="IPR002048">
    <property type="entry name" value="EF_hand_dom"/>
</dbReference>
<evidence type="ECO:0000256" key="6">
    <source>
        <dbReference type="ARBA" id="ARBA00022824"/>
    </source>
</evidence>
<dbReference type="Gene3D" id="1.10.238.10">
    <property type="entry name" value="EF-hand"/>
    <property type="match status" value="1"/>
</dbReference>
<dbReference type="PROSITE" id="PS00018">
    <property type="entry name" value="EF_HAND_1"/>
    <property type="match status" value="1"/>
</dbReference>
<feature type="domain" description="WAP" evidence="15">
    <location>
        <begin position="166"/>
        <end position="217"/>
    </location>
</feature>
<evidence type="ECO:0000256" key="1">
    <source>
        <dbReference type="ARBA" id="ARBA00002878"/>
    </source>
</evidence>
<reference evidence="17" key="1">
    <citation type="submission" date="2025-08" db="UniProtKB">
        <authorList>
            <consortium name="RefSeq"/>
        </authorList>
    </citation>
    <scope>IDENTIFICATION</scope>
    <source>
        <tissue evidence="17">Muscle</tissue>
    </source>
</reference>
<dbReference type="Pfam" id="PF00095">
    <property type="entry name" value="WAP"/>
    <property type="match status" value="1"/>
</dbReference>
<dbReference type="RefSeq" id="XP_022258373.1">
    <property type="nucleotide sequence ID" value="XM_022402665.1"/>
</dbReference>
<keyword evidence="9" id="KW-0968">Cytoplasmic vesicle</keyword>
<gene>
    <name evidence="17" type="primary">LOC106474357</name>
</gene>
<keyword evidence="6" id="KW-0256">Endoplasmic reticulum</keyword>
<comment type="function">
    <text evidence="1">Has antibacterial activity.</text>
</comment>
<protein>
    <recommendedName>
        <fullName evidence="11">Peflin</fullName>
    </recommendedName>
    <alternativeName>
        <fullName evidence="12">PEF protein with a long N-terminal hydrophobic domain</fullName>
    </alternativeName>
    <alternativeName>
        <fullName evidence="13">Penta-EF hand domain-containing protein 1</fullName>
    </alternativeName>
</protein>
<evidence type="ECO:0000256" key="4">
    <source>
        <dbReference type="ARBA" id="ARBA00022723"/>
    </source>
</evidence>
<dbReference type="SMART" id="SM00054">
    <property type="entry name" value="EFh"/>
    <property type="match status" value="4"/>
</dbReference>
<comment type="subcellular location">
    <subcellularLocation>
        <location evidence="10">Cytoplasmic vesicle</location>
        <location evidence="10">COPII-coated vesicle membrane</location>
        <topology evidence="10">Peripheral membrane protein</topology>
    </subcellularLocation>
    <subcellularLocation>
        <location evidence="2">Endoplasmic reticulum</location>
    </subcellularLocation>
</comment>
<dbReference type="InterPro" id="IPR018247">
    <property type="entry name" value="EF_Hand_1_Ca_BS"/>
</dbReference>
<dbReference type="PROSITE" id="PS51390">
    <property type="entry name" value="WAP"/>
    <property type="match status" value="1"/>
</dbReference>
<dbReference type="GeneID" id="106474357"/>
<keyword evidence="16" id="KW-1185">Reference proteome</keyword>
<dbReference type="Proteomes" id="UP000694941">
    <property type="component" value="Unplaced"/>
</dbReference>
<keyword evidence="4" id="KW-0479">Metal-binding</keyword>
<evidence type="ECO:0000256" key="11">
    <source>
        <dbReference type="ARBA" id="ARBA00041025"/>
    </source>
</evidence>
<dbReference type="PANTHER" id="PTHR46212">
    <property type="entry name" value="PEFLIN"/>
    <property type="match status" value="1"/>
</dbReference>
<name>A0ABM1TR67_LIMPO</name>
<evidence type="ECO:0000313" key="16">
    <source>
        <dbReference type="Proteomes" id="UP000694941"/>
    </source>
</evidence>
<feature type="domain" description="EF-hand" evidence="14">
    <location>
        <begin position="86"/>
        <end position="121"/>
    </location>
</feature>
<evidence type="ECO:0000256" key="9">
    <source>
        <dbReference type="ARBA" id="ARBA00023329"/>
    </source>
</evidence>
<dbReference type="CDD" id="cd00199">
    <property type="entry name" value="WAP"/>
    <property type="match status" value="1"/>
</dbReference>
<evidence type="ECO:0000256" key="13">
    <source>
        <dbReference type="ARBA" id="ARBA00042606"/>
    </source>
</evidence>
<keyword evidence="5" id="KW-0677">Repeat</keyword>
<evidence type="ECO:0000259" key="14">
    <source>
        <dbReference type="PROSITE" id="PS50222"/>
    </source>
</evidence>
<proteinExistence type="predicted"/>
<evidence type="ECO:0000256" key="2">
    <source>
        <dbReference type="ARBA" id="ARBA00004240"/>
    </source>
</evidence>
<sequence length="237" mass="27164">MSWGYGQQYHHQLQGPPSDVPLYIWEWFKAVDQEGNGSISASELQRALMNGNWSPFNEETCRLMIGMFDQNHTGTIEIHEFALLWNYIQQWKQCFDSFDRDRSGNIDAQELHQALHTFGYRISMNFCKLVMTKFDRTGCQAINLDDFIQICVMLKSLTDGFRAKDTDQTEGFCPIGDLRPKDCSPTPVLNVCENDNDCPGTKKCCKSGCYMVCANALPRPPAQTKRSRKYNRSPTVF</sequence>
<evidence type="ECO:0000256" key="8">
    <source>
        <dbReference type="ARBA" id="ARBA00023136"/>
    </source>
</evidence>
<dbReference type="PANTHER" id="PTHR46212:SF10">
    <property type="entry name" value="PEFLIN"/>
    <property type="match status" value="1"/>
</dbReference>
<evidence type="ECO:0000256" key="7">
    <source>
        <dbReference type="ARBA" id="ARBA00022837"/>
    </source>
</evidence>
<evidence type="ECO:0000256" key="3">
    <source>
        <dbReference type="ARBA" id="ARBA00022490"/>
    </source>
</evidence>
<keyword evidence="3" id="KW-0963">Cytoplasm</keyword>
<dbReference type="InterPro" id="IPR008197">
    <property type="entry name" value="WAP_dom"/>
</dbReference>
<keyword evidence="8" id="KW-0472">Membrane</keyword>
<keyword evidence="7" id="KW-0106">Calcium</keyword>
<accession>A0ABM1TR67</accession>
<evidence type="ECO:0000313" key="17">
    <source>
        <dbReference type="RefSeq" id="XP_022258373.1"/>
    </source>
</evidence>
<organism evidence="16 17">
    <name type="scientific">Limulus polyphemus</name>
    <name type="common">Atlantic horseshoe crab</name>
    <dbReference type="NCBI Taxonomy" id="6850"/>
    <lineage>
        <taxon>Eukaryota</taxon>
        <taxon>Metazoa</taxon>
        <taxon>Ecdysozoa</taxon>
        <taxon>Arthropoda</taxon>
        <taxon>Chelicerata</taxon>
        <taxon>Merostomata</taxon>
        <taxon>Xiphosura</taxon>
        <taxon>Limulidae</taxon>
        <taxon>Limulus</taxon>
    </lineage>
</organism>
<evidence type="ECO:0000256" key="5">
    <source>
        <dbReference type="ARBA" id="ARBA00022737"/>
    </source>
</evidence>
<dbReference type="SMART" id="SM00217">
    <property type="entry name" value="WAP"/>
    <property type="match status" value="1"/>
</dbReference>
<dbReference type="InterPro" id="IPR036645">
    <property type="entry name" value="Elafin-like_sf"/>
</dbReference>
<dbReference type="SUPFAM" id="SSF57256">
    <property type="entry name" value="Elafin-like"/>
    <property type="match status" value="1"/>
</dbReference>
<evidence type="ECO:0000259" key="15">
    <source>
        <dbReference type="PROSITE" id="PS51390"/>
    </source>
</evidence>